<dbReference type="EMBL" id="JBEHCU010006467">
    <property type="protein sequence ID" value="KAL1397058.1"/>
    <property type="molecule type" value="Genomic_DNA"/>
</dbReference>
<accession>A0ABD1DBM6</accession>
<organism evidence="3 4">
    <name type="scientific">Culex pipiens pipiens</name>
    <name type="common">Northern house mosquito</name>
    <dbReference type="NCBI Taxonomy" id="38569"/>
    <lineage>
        <taxon>Eukaryota</taxon>
        <taxon>Metazoa</taxon>
        <taxon>Ecdysozoa</taxon>
        <taxon>Arthropoda</taxon>
        <taxon>Hexapoda</taxon>
        <taxon>Insecta</taxon>
        <taxon>Pterygota</taxon>
        <taxon>Neoptera</taxon>
        <taxon>Endopterygota</taxon>
        <taxon>Diptera</taxon>
        <taxon>Nematocera</taxon>
        <taxon>Culicoidea</taxon>
        <taxon>Culicidae</taxon>
        <taxon>Culicinae</taxon>
        <taxon>Culicini</taxon>
        <taxon>Culex</taxon>
        <taxon>Culex</taxon>
    </lineage>
</organism>
<gene>
    <name evidence="3" type="ORF">pipiens_001230</name>
</gene>
<feature type="domain" description="F-box" evidence="2">
    <location>
        <begin position="10"/>
        <end position="57"/>
    </location>
</feature>
<evidence type="ECO:0000256" key="1">
    <source>
        <dbReference type="ARBA" id="ARBA00022786"/>
    </source>
</evidence>
<dbReference type="Gene3D" id="3.80.10.10">
    <property type="entry name" value="Ribonuclease Inhibitor"/>
    <property type="match status" value="2"/>
</dbReference>
<sequence>MSNPNLPSSVLDPDRFPSELLDHIFRHLALRDLKSALLVCRHWRDRIGASSTLMDRVVLRFPVDRPLDRRHPGVWHVMARRARLERCSVVSVEPWWAAFGSKLVRIDLSSVTVDLPVLLEMLRQTANLRELDVGYSTVVKGEDFDGDLRLSSLEGLLFHRASSGLVKALKNGCPRLKRLSVTHHTASNEPDLLELVKTVQGTLKVLKLRLTDTVLEAVSEMDQLKLTNAWVQHCNDVLLTVQFCRLQPTLTTLSVFGRDITGSILSEIGQLLPNLKHLSVCFAGIDHETLSMDFLRTVPKLESLYLLGDPHTRRFKHLQPIDPSRRANLKSLQLKYLSVHPDETWQFLARSPRIQTLSLSFCHLQNWPQFAQALGRLPSLKQLTLHYNTVLAWPQTPTRFTNTTTKALTLSFPIPIPKNHLDSLLYSFPNLSELNLADTRTFDDATIHHLSHRFAKLRKLTIKSCSITDETVRHFGQHPGQLERLELRTNRRVSTKEIPRV</sequence>
<keyword evidence="4" id="KW-1185">Reference proteome</keyword>
<comment type="caution">
    <text evidence="3">The sequence shown here is derived from an EMBL/GenBank/DDBJ whole genome shotgun (WGS) entry which is preliminary data.</text>
</comment>
<dbReference type="Gene3D" id="1.20.1280.50">
    <property type="match status" value="1"/>
</dbReference>
<dbReference type="SMART" id="SM00367">
    <property type="entry name" value="LRR_CC"/>
    <property type="match status" value="2"/>
</dbReference>
<dbReference type="Pfam" id="PF12937">
    <property type="entry name" value="F-box-like"/>
    <property type="match status" value="1"/>
</dbReference>
<keyword evidence="1" id="KW-0833">Ubl conjugation pathway</keyword>
<protein>
    <recommendedName>
        <fullName evidence="2">F-box domain-containing protein</fullName>
    </recommendedName>
</protein>
<name>A0ABD1DBM6_CULPP</name>
<dbReference type="PROSITE" id="PS50181">
    <property type="entry name" value="FBOX"/>
    <property type="match status" value="1"/>
</dbReference>
<dbReference type="InterPro" id="IPR036047">
    <property type="entry name" value="F-box-like_dom_sf"/>
</dbReference>
<evidence type="ECO:0000313" key="3">
    <source>
        <dbReference type="EMBL" id="KAL1397058.1"/>
    </source>
</evidence>
<reference evidence="3 4" key="1">
    <citation type="submission" date="2024-05" db="EMBL/GenBank/DDBJ databases">
        <title>Culex pipiens pipiens assembly and annotation.</title>
        <authorList>
            <person name="Alout H."/>
            <person name="Durand T."/>
        </authorList>
    </citation>
    <scope>NUCLEOTIDE SEQUENCE [LARGE SCALE GENOMIC DNA]</scope>
    <source>
        <strain evidence="3">HA-2024</strain>
        <tissue evidence="3">Whole body</tissue>
    </source>
</reference>
<dbReference type="InterPro" id="IPR032675">
    <property type="entry name" value="LRR_dom_sf"/>
</dbReference>
<dbReference type="SUPFAM" id="SSF81383">
    <property type="entry name" value="F-box domain"/>
    <property type="match status" value="1"/>
</dbReference>
<evidence type="ECO:0000313" key="4">
    <source>
        <dbReference type="Proteomes" id="UP001562425"/>
    </source>
</evidence>
<dbReference type="SUPFAM" id="SSF52047">
    <property type="entry name" value="RNI-like"/>
    <property type="match status" value="1"/>
</dbReference>
<dbReference type="AlphaFoldDB" id="A0ABD1DBM6"/>
<dbReference type="PANTHER" id="PTHR13318">
    <property type="entry name" value="PARTNER OF PAIRED, ISOFORM B-RELATED"/>
    <property type="match status" value="1"/>
</dbReference>
<proteinExistence type="predicted"/>
<dbReference type="Proteomes" id="UP001562425">
    <property type="component" value="Unassembled WGS sequence"/>
</dbReference>
<evidence type="ECO:0000259" key="2">
    <source>
        <dbReference type="PROSITE" id="PS50181"/>
    </source>
</evidence>
<dbReference type="InterPro" id="IPR006553">
    <property type="entry name" value="Leu-rich_rpt_Cys-con_subtyp"/>
</dbReference>
<dbReference type="InterPro" id="IPR001810">
    <property type="entry name" value="F-box_dom"/>
</dbReference>